<sequence length="119" mass="13674">MLHTVVVLEARCISPFKCLTSIVVKFWKVWVNILFFLMVELARLQSSAKRTRVTPPVKPVSFSFLFTSREFYTPICLLRACVTTIMRVNVHFFKIVIVFFFLLRASCSNVALLSSMSTS</sequence>
<name>A0A131YDL4_RHIAP</name>
<accession>A0A131YDL4</accession>
<feature type="transmembrane region" description="Helical" evidence="1">
    <location>
        <begin position="92"/>
        <end position="113"/>
    </location>
</feature>
<protein>
    <submittedName>
        <fullName evidence="2">Uncharacterized protein</fullName>
    </submittedName>
</protein>
<dbReference type="EMBL" id="GEDV01012007">
    <property type="protein sequence ID" value="JAP76550.1"/>
    <property type="molecule type" value="Transcribed_RNA"/>
</dbReference>
<proteinExistence type="predicted"/>
<evidence type="ECO:0000313" key="2">
    <source>
        <dbReference type="EMBL" id="JAP76550.1"/>
    </source>
</evidence>
<evidence type="ECO:0000256" key="1">
    <source>
        <dbReference type="SAM" id="Phobius"/>
    </source>
</evidence>
<keyword evidence="1" id="KW-1133">Transmembrane helix</keyword>
<organism evidence="2">
    <name type="scientific">Rhipicephalus appendiculatus</name>
    <name type="common">Brown ear tick</name>
    <dbReference type="NCBI Taxonomy" id="34631"/>
    <lineage>
        <taxon>Eukaryota</taxon>
        <taxon>Metazoa</taxon>
        <taxon>Ecdysozoa</taxon>
        <taxon>Arthropoda</taxon>
        <taxon>Chelicerata</taxon>
        <taxon>Arachnida</taxon>
        <taxon>Acari</taxon>
        <taxon>Parasitiformes</taxon>
        <taxon>Ixodida</taxon>
        <taxon>Ixodoidea</taxon>
        <taxon>Ixodidae</taxon>
        <taxon>Rhipicephalinae</taxon>
        <taxon>Rhipicephalus</taxon>
        <taxon>Rhipicephalus</taxon>
    </lineage>
</organism>
<keyword evidence="1" id="KW-0472">Membrane</keyword>
<keyword evidence="1" id="KW-0812">Transmembrane</keyword>
<dbReference type="AlphaFoldDB" id="A0A131YDL4"/>
<reference evidence="2" key="1">
    <citation type="journal article" date="2016" name="Ticks Tick Borne Dis.">
        <title>De novo assembly and annotation of the salivary gland transcriptome of Rhipicephalus appendiculatus male and female ticks during blood feeding.</title>
        <authorList>
            <person name="de Castro M.H."/>
            <person name="de Klerk D."/>
            <person name="Pienaar R."/>
            <person name="Latif A.A."/>
            <person name="Rees D.J."/>
            <person name="Mans B.J."/>
        </authorList>
    </citation>
    <scope>NUCLEOTIDE SEQUENCE</scope>
    <source>
        <tissue evidence="2">Salivary glands</tissue>
    </source>
</reference>
<feature type="transmembrane region" description="Helical" evidence="1">
    <location>
        <begin position="26"/>
        <end position="44"/>
    </location>
</feature>